<keyword evidence="10" id="KW-0472">Membrane</keyword>
<protein>
    <recommendedName>
        <fullName evidence="4">NADH dehydrogenase [ubiquinone] 1 alpha subcomplex subunit 2</fullName>
    </recommendedName>
    <alternativeName>
        <fullName evidence="11">Complex I-B8</fullName>
    </alternativeName>
    <alternativeName>
        <fullName evidence="12">NADH-ubiquinone oxidoreductase B8 subunit</fullName>
    </alternativeName>
</protein>
<accession>A0A0N4ZR76</accession>
<comment type="similarity">
    <text evidence="3">Belongs to the complex I NDUFA2 subunit family.</text>
</comment>
<sequence length="95" mass="10591">MSAIRLGSGALRELRLHLCLKGTTSNGVRSFIENDYVALKKNNPNFPILIRESSGAQPKLWARFEKGIEEAVSLENLSKDDIMRLISNFASKKSV</sequence>
<keyword evidence="9" id="KW-0496">Mitochondrion</keyword>
<evidence type="ECO:0000256" key="5">
    <source>
        <dbReference type="ARBA" id="ARBA00022448"/>
    </source>
</evidence>
<reference evidence="15" key="1">
    <citation type="submission" date="2017-02" db="UniProtKB">
        <authorList>
            <consortium name="WormBaseParasite"/>
        </authorList>
    </citation>
    <scope>IDENTIFICATION</scope>
</reference>
<dbReference type="WBParaSite" id="PTRK_0001101100.1">
    <property type="protein sequence ID" value="PTRK_0001101100.1"/>
    <property type="gene ID" value="PTRK_0001101100"/>
</dbReference>
<dbReference type="Pfam" id="PF05047">
    <property type="entry name" value="L51_S25_CI-B8"/>
    <property type="match status" value="1"/>
</dbReference>
<evidence type="ECO:0000256" key="2">
    <source>
        <dbReference type="ARBA" id="ARBA00004443"/>
    </source>
</evidence>
<dbReference type="Gene3D" id="3.40.30.10">
    <property type="entry name" value="Glutaredoxin"/>
    <property type="match status" value="1"/>
</dbReference>
<dbReference type="GO" id="GO:0005743">
    <property type="term" value="C:mitochondrial inner membrane"/>
    <property type="evidence" value="ECO:0007669"/>
    <property type="project" value="UniProtKB-SubCell"/>
</dbReference>
<evidence type="ECO:0000256" key="3">
    <source>
        <dbReference type="ARBA" id="ARBA00008939"/>
    </source>
</evidence>
<evidence type="ECO:0000256" key="11">
    <source>
        <dbReference type="ARBA" id="ARBA00031441"/>
    </source>
</evidence>
<dbReference type="AlphaFoldDB" id="A0A0N4ZR76"/>
<evidence type="ECO:0000313" key="15">
    <source>
        <dbReference type="WBParaSite" id="PTRK_0001101100.1"/>
    </source>
</evidence>
<dbReference type="InterPro" id="IPR016464">
    <property type="entry name" value="NADH_Ub_cplx-1_asu_su-2"/>
</dbReference>
<dbReference type="PIRSF" id="PIRSF005822">
    <property type="entry name" value="NDUA2"/>
    <property type="match status" value="1"/>
</dbReference>
<organism evidence="14 15">
    <name type="scientific">Parastrongyloides trichosuri</name>
    <name type="common">Possum-specific nematode worm</name>
    <dbReference type="NCBI Taxonomy" id="131310"/>
    <lineage>
        <taxon>Eukaryota</taxon>
        <taxon>Metazoa</taxon>
        <taxon>Ecdysozoa</taxon>
        <taxon>Nematoda</taxon>
        <taxon>Chromadorea</taxon>
        <taxon>Rhabditida</taxon>
        <taxon>Tylenchina</taxon>
        <taxon>Panagrolaimomorpha</taxon>
        <taxon>Strongyloidoidea</taxon>
        <taxon>Strongyloididae</taxon>
        <taxon>Parastrongyloides</taxon>
    </lineage>
</organism>
<evidence type="ECO:0000256" key="6">
    <source>
        <dbReference type="ARBA" id="ARBA00022660"/>
    </source>
</evidence>
<dbReference type="PANTHER" id="PTHR12878">
    <property type="entry name" value="NADH-UBIQUINONE OXIDOREDUCTASE B8 SUBUNIT"/>
    <property type="match status" value="1"/>
</dbReference>
<dbReference type="PANTHER" id="PTHR12878:SF0">
    <property type="entry name" value="NADH DEHYDROGENASE [UBIQUINONE] 1 ALPHA SUBCOMPLEX SUBUNIT 2"/>
    <property type="match status" value="1"/>
</dbReference>
<keyword evidence="5" id="KW-0813">Transport</keyword>
<comment type="subcellular location">
    <subcellularLocation>
        <location evidence="2">Mitochondrion inner membrane</location>
        <topology evidence="2">Peripheral membrane protein</topology>
        <orientation evidence="2">Matrix side</orientation>
    </subcellularLocation>
</comment>
<name>A0A0N4ZR76_PARTI</name>
<dbReference type="InterPro" id="IPR036249">
    <property type="entry name" value="Thioredoxin-like_sf"/>
</dbReference>
<dbReference type="STRING" id="131310.A0A0N4ZR76"/>
<evidence type="ECO:0000256" key="9">
    <source>
        <dbReference type="ARBA" id="ARBA00023128"/>
    </source>
</evidence>
<keyword evidence="8" id="KW-0249">Electron transport</keyword>
<feature type="domain" description="Ribosomal protein/NADH dehydrogenase" evidence="13">
    <location>
        <begin position="23"/>
        <end position="93"/>
    </location>
</feature>
<keyword evidence="6" id="KW-0679">Respiratory chain</keyword>
<proteinExistence type="inferred from homology"/>
<evidence type="ECO:0000256" key="10">
    <source>
        <dbReference type="ARBA" id="ARBA00023136"/>
    </source>
</evidence>
<evidence type="ECO:0000256" key="7">
    <source>
        <dbReference type="ARBA" id="ARBA00022792"/>
    </source>
</evidence>
<evidence type="ECO:0000256" key="12">
    <source>
        <dbReference type="ARBA" id="ARBA00032513"/>
    </source>
</evidence>
<evidence type="ECO:0000259" key="13">
    <source>
        <dbReference type="SMART" id="SM00916"/>
    </source>
</evidence>
<evidence type="ECO:0000256" key="8">
    <source>
        <dbReference type="ARBA" id="ARBA00022982"/>
    </source>
</evidence>
<dbReference type="Proteomes" id="UP000038045">
    <property type="component" value="Unplaced"/>
</dbReference>
<keyword evidence="7" id="KW-0999">Mitochondrion inner membrane</keyword>
<evidence type="ECO:0000313" key="14">
    <source>
        <dbReference type="Proteomes" id="UP000038045"/>
    </source>
</evidence>
<dbReference type="SUPFAM" id="SSF52833">
    <property type="entry name" value="Thioredoxin-like"/>
    <property type="match status" value="1"/>
</dbReference>
<comment type="function">
    <text evidence="1">Accessory subunit of the mitochondrial membrane respiratory chain NADH dehydrogenase (Complex I), that is believed not to be involved in catalysis. Complex I functions in the transfer of electrons from NADH to the respiratory chain. The immediate electron acceptor for the enzyme is believed to be ubiquinone.</text>
</comment>
<dbReference type="SMART" id="SM00916">
    <property type="entry name" value="L51_S25_CI-B8"/>
    <property type="match status" value="1"/>
</dbReference>
<keyword evidence="14" id="KW-1185">Reference proteome</keyword>
<evidence type="ECO:0000256" key="1">
    <source>
        <dbReference type="ARBA" id="ARBA00003195"/>
    </source>
</evidence>
<dbReference type="InterPro" id="IPR007741">
    <property type="entry name" value="Ribosomal_mL43/mS25/NADH_DH"/>
</dbReference>
<evidence type="ECO:0000256" key="4">
    <source>
        <dbReference type="ARBA" id="ARBA00016394"/>
    </source>
</evidence>